<evidence type="ECO:0000313" key="3">
    <source>
        <dbReference type="Proteomes" id="UP000029661"/>
    </source>
</evidence>
<dbReference type="EMBL" id="CP006933">
    <property type="protein sequence ID" value="AIS31124.1"/>
    <property type="molecule type" value="Genomic_DNA"/>
</dbReference>
<dbReference type="KEGG" id="mfc:BRM9_0297"/>
<proteinExistence type="predicted"/>
<evidence type="ECO:0000313" key="1">
    <source>
        <dbReference type="EMBL" id="AIS31124.1"/>
    </source>
</evidence>
<gene>
    <name evidence="1" type="ORF">BRM9_0297</name>
    <name evidence="2" type="ORF">MB9_2095</name>
</gene>
<protein>
    <submittedName>
        <fullName evidence="1">Uncharacterized protein</fullName>
    </submittedName>
</protein>
<sequence>MKNLLSQNKRVTVSLDTHLDYEFRKLASQKFRFEKGWYSKAIAEAMDVWINYNEVGILTGGITNIARLTGHNLWSMLKNDFNHKYQHDNEDMLNDICEYFVDQSPYIENLDYQIQGEDFLISADTPLITQNRDCFMVEELVDRCTVPLVVVLRAGIEDITHNTYKINSLEFGESNQIHFKKINSPLSTIEVLP</sequence>
<evidence type="ECO:0000313" key="2">
    <source>
        <dbReference type="EMBL" id="CEL25714.1"/>
    </source>
</evidence>
<dbReference type="PATRIC" id="fig|2162.10.peg.2167"/>
<name>A0A089ZUR1_METFO</name>
<dbReference type="RefSeq" id="WP_048084532.1">
    <property type="nucleotide sequence ID" value="NZ_CALCVY010000018.1"/>
</dbReference>
<reference evidence="2" key="2">
    <citation type="submission" date="2014-09" db="EMBL/GenBank/DDBJ databases">
        <authorList>
            <person name="Bishop-Lilly K.A."/>
            <person name="Broomall S.M."/>
            <person name="Chain P.S."/>
            <person name="Chertkov O."/>
            <person name="Coyne S.R."/>
            <person name="Daligault H.E."/>
            <person name="Davenport K.W."/>
            <person name="Erkkila T."/>
            <person name="Frey K.G."/>
            <person name="Gibbons H.S."/>
            <person name="Gu W."/>
            <person name="Jaissle J."/>
            <person name="Johnson S.L."/>
            <person name="Koroleva G.I."/>
            <person name="Ladner J.T."/>
            <person name="Lo C.-C."/>
            <person name="Minogue T.D."/>
            <person name="Munk C."/>
            <person name="Palacios G.F."/>
            <person name="Redden C.L."/>
            <person name="Rosenzweig C.N."/>
            <person name="Scholz M.B."/>
            <person name="Teshima H."/>
            <person name="Xu Y."/>
        </authorList>
    </citation>
    <scope>NUCLEOTIDE SEQUENCE</scope>
    <source>
        <strain evidence="2">Mb9</strain>
    </source>
</reference>
<dbReference type="Proteomes" id="UP000062768">
    <property type="component" value="Chromosome I"/>
</dbReference>
<reference evidence="1" key="1">
    <citation type="submission" date="2013-12" db="EMBL/GenBank/DDBJ databases">
        <title>The complete genome sequence of Methanobacterium sp. BRM9.</title>
        <authorList>
            <consortium name="Pastoral Greenhouse Gas Research Consortium"/>
            <person name="Kelly W.J."/>
            <person name="Leahy S.C."/>
            <person name="Perry R."/>
            <person name="Li D."/>
            <person name="Altermann E."/>
            <person name="Lambie S.C."/>
            <person name="Attwood G.T."/>
        </authorList>
    </citation>
    <scope>NUCLEOTIDE SEQUENCE [LARGE SCALE GENOMIC DNA]</scope>
    <source>
        <strain evidence="1">BRM9</strain>
    </source>
</reference>
<organism evidence="1 3">
    <name type="scientific">Methanobacterium formicicum</name>
    <dbReference type="NCBI Taxonomy" id="2162"/>
    <lineage>
        <taxon>Archaea</taxon>
        <taxon>Methanobacteriati</taxon>
        <taxon>Methanobacteriota</taxon>
        <taxon>Methanomada group</taxon>
        <taxon>Methanobacteria</taxon>
        <taxon>Methanobacteriales</taxon>
        <taxon>Methanobacteriaceae</taxon>
        <taxon>Methanobacterium</taxon>
    </lineage>
</organism>
<evidence type="ECO:0000313" key="4">
    <source>
        <dbReference type="Proteomes" id="UP000062768"/>
    </source>
</evidence>
<dbReference type="OrthoDB" id="67113at2157"/>
<dbReference type="EMBL" id="LN734822">
    <property type="protein sequence ID" value="CEL25714.1"/>
    <property type="molecule type" value="Genomic_DNA"/>
</dbReference>
<keyword evidence="4" id="KW-1185">Reference proteome</keyword>
<dbReference type="GeneID" id="26740327"/>
<accession>A0A089ZUR1</accession>
<dbReference type="Proteomes" id="UP000029661">
    <property type="component" value="Chromosome"/>
</dbReference>
<dbReference type="AlphaFoldDB" id="A0A089ZUR1"/>